<comment type="caution">
    <text evidence="3">The sequence shown here is derived from an EMBL/GenBank/DDBJ whole genome shotgun (WGS) entry which is preliminary data.</text>
</comment>
<evidence type="ECO:0000313" key="3">
    <source>
        <dbReference type="EMBL" id="KAI1709102.1"/>
    </source>
</evidence>
<dbReference type="GO" id="GO:0016020">
    <property type="term" value="C:membrane"/>
    <property type="evidence" value="ECO:0007669"/>
    <property type="project" value="InterPro"/>
</dbReference>
<organism evidence="3 4">
    <name type="scientific">Ditylenchus destructor</name>
    <dbReference type="NCBI Taxonomy" id="166010"/>
    <lineage>
        <taxon>Eukaryota</taxon>
        <taxon>Metazoa</taxon>
        <taxon>Ecdysozoa</taxon>
        <taxon>Nematoda</taxon>
        <taxon>Chromadorea</taxon>
        <taxon>Rhabditida</taxon>
        <taxon>Tylenchina</taxon>
        <taxon>Tylenchomorpha</taxon>
        <taxon>Sphaerularioidea</taxon>
        <taxon>Anguinidae</taxon>
        <taxon>Anguininae</taxon>
        <taxon>Ditylenchus</taxon>
    </lineage>
</organism>
<name>A0AAD4N0L4_9BILA</name>
<keyword evidence="2" id="KW-1133">Transmembrane helix</keyword>
<feature type="transmembrane region" description="Helical" evidence="2">
    <location>
        <begin position="160"/>
        <end position="181"/>
    </location>
</feature>
<proteinExistence type="inferred from homology"/>
<reference evidence="3" key="1">
    <citation type="submission" date="2022-01" db="EMBL/GenBank/DDBJ databases">
        <title>Genome Sequence Resource for Two Populations of Ditylenchus destructor, the Migratory Endoparasitic Phytonematode.</title>
        <authorList>
            <person name="Zhang H."/>
            <person name="Lin R."/>
            <person name="Xie B."/>
        </authorList>
    </citation>
    <scope>NUCLEOTIDE SEQUENCE</scope>
    <source>
        <strain evidence="3">BazhouSP</strain>
    </source>
</reference>
<feature type="transmembrane region" description="Helical" evidence="2">
    <location>
        <begin position="245"/>
        <end position="269"/>
    </location>
</feature>
<feature type="transmembrane region" description="Helical" evidence="2">
    <location>
        <begin position="218"/>
        <end position="239"/>
    </location>
</feature>
<dbReference type="AlphaFoldDB" id="A0AAD4N0L4"/>
<dbReference type="InterPro" id="IPR004151">
    <property type="entry name" value="7TM_GPCR_serpentine_rcpt_Sre"/>
</dbReference>
<dbReference type="Proteomes" id="UP001201812">
    <property type="component" value="Unassembled WGS sequence"/>
</dbReference>
<dbReference type="PANTHER" id="PTHR23128:SF132">
    <property type="entry name" value="SERPENTINE RECEPTOR, CLASS E (EPSILON)-RELATED"/>
    <property type="match status" value="1"/>
</dbReference>
<feature type="transmembrane region" description="Helical" evidence="2">
    <location>
        <begin position="12"/>
        <end position="34"/>
    </location>
</feature>
<gene>
    <name evidence="3" type="ORF">DdX_11500</name>
</gene>
<sequence length="337" mass="38723">MEQFIVLICYAISIIELILDVCVLPISVLNFYLIFKTSIIHINLRWLLICQCSGVTIYAVASIVDMSIKLSENQIFEAPNKFAIITRVFGLLVCTQIGIFLTIERVIATLVVRRYEKYRKPFIAVFSFTIIIPMSIITSYGEGTKGIRTYTQMESYTVLLAYGCTVTNLAAYLILIFLNYYNTNAYKRRIFTSNSHSLTERYQMSENIRTSRQLSPSLLLHFITNLIGQVLTLVGYYQLVTDEGLLWLLYVFTLSVNGIAYFFIQLTVIQCHPFLRRQAVQMLRKLCVIKSKIYSLSSTSESRNTVMLGISGNTLITANEREADTHFQMLSQFWHKK</sequence>
<evidence type="ECO:0000256" key="1">
    <source>
        <dbReference type="ARBA" id="ARBA00006803"/>
    </source>
</evidence>
<dbReference type="Pfam" id="PF03125">
    <property type="entry name" value="Sre"/>
    <property type="match status" value="1"/>
</dbReference>
<dbReference type="EMBL" id="JAKKPZ010000032">
    <property type="protein sequence ID" value="KAI1709102.1"/>
    <property type="molecule type" value="Genomic_DNA"/>
</dbReference>
<evidence type="ECO:0000256" key="2">
    <source>
        <dbReference type="SAM" id="Phobius"/>
    </source>
</evidence>
<protein>
    <submittedName>
        <fullName evidence="3">Sre G protein-coupled chemoreceptor domain-containing protein</fullName>
    </submittedName>
</protein>
<evidence type="ECO:0000313" key="4">
    <source>
        <dbReference type="Proteomes" id="UP001201812"/>
    </source>
</evidence>
<dbReference type="PANTHER" id="PTHR23128">
    <property type="entry name" value="SERPENTINE RECEPTOR, CLASS E (EPSILON)-RELATED"/>
    <property type="match status" value="1"/>
</dbReference>
<accession>A0AAD4N0L4</accession>
<dbReference type="GO" id="GO:0007606">
    <property type="term" value="P:sensory perception of chemical stimulus"/>
    <property type="evidence" value="ECO:0007669"/>
    <property type="project" value="InterPro"/>
</dbReference>
<feature type="transmembrane region" description="Helical" evidence="2">
    <location>
        <begin position="46"/>
        <end position="64"/>
    </location>
</feature>
<keyword evidence="4" id="KW-1185">Reference proteome</keyword>
<feature type="transmembrane region" description="Helical" evidence="2">
    <location>
        <begin position="84"/>
        <end position="101"/>
    </location>
</feature>
<feature type="transmembrane region" description="Helical" evidence="2">
    <location>
        <begin position="122"/>
        <end position="140"/>
    </location>
</feature>
<comment type="similarity">
    <text evidence="1">Belongs to the nematode receptor-like protein sre family.</text>
</comment>
<keyword evidence="2" id="KW-0812">Transmembrane</keyword>
<keyword evidence="2" id="KW-0472">Membrane</keyword>